<evidence type="ECO:0000313" key="3">
    <source>
        <dbReference type="EMBL" id="AMP09797.1"/>
    </source>
</evidence>
<dbReference type="PANTHER" id="PTHR30543:SF21">
    <property type="entry name" value="NAD(P)H-DEPENDENT FMN REDUCTASE LOT6"/>
    <property type="match status" value="1"/>
</dbReference>
<dbReference type="PANTHER" id="PTHR30543">
    <property type="entry name" value="CHROMATE REDUCTASE"/>
    <property type="match status" value="1"/>
</dbReference>
<evidence type="ECO:0000259" key="2">
    <source>
        <dbReference type="Pfam" id="PF03358"/>
    </source>
</evidence>
<dbReference type="GO" id="GO:0016491">
    <property type="term" value="F:oxidoreductase activity"/>
    <property type="evidence" value="ECO:0007669"/>
    <property type="project" value="InterPro"/>
</dbReference>
<evidence type="ECO:0000256" key="1">
    <source>
        <dbReference type="SAM" id="SignalP"/>
    </source>
</evidence>
<dbReference type="Proteomes" id="UP000071778">
    <property type="component" value="Chromosome"/>
</dbReference>
<evidence type="ECO:0000313" key="4">
    <source>
        <dbReference type="Proteomes" id="UP000071778"/>
    </source>
</evidence>
<dbReference type="PATRIC" id="fig|279058.17.peg.2183"/>
<accession>A0A127PQ18</accession>
<protein>
    <submittedName>
        <fullName evidence="3">NADPH-dependent FMN reductase family protein</fullName>
    </submittedName>
</protein>
<dbReference type="RefSeq" id="WP_061533233.1">
    <property type="nucleotide sequence ID" value="NZ_CP013233.1"/>
</dbReference>
<organism evidence="3 4">
    <name type="scientific">Collimonas arenae</name>
    <dbReference type="NCBI Taxonomy" id="279058"/>
    <lineage>
        <taxon>Bacteria</taxon>
        <taxon>Pseudomonadati</taxon>
        <taxon>Pseudomonadota</taxon>
        <taxon>Betaproteobacteria</taxon>
        <taxon>Burkholderiales</taxon>
        <taxon>Oxalobacteraceae</taxon>
        <taxon>Collimonas</taxon>
    </lineage>
</organism>
<dbReference type="InterPro" id="IPR005025">
    <property type="entry name" value="FMN_Rdtase-like_dom"/>
</dbReference>
<keyword evidence="4" id="KW-1185">Reference proteome</keyword>
<dbReference type="Gene3D" id="3.40.50.360">
    <property type="match status" value="1"/>
</dbReference>
<dbReference type="GO" id="GO:0005829">
    <property type="term" value="C:cytosol"/>
    <property type="evidence" value="ECO:0007669"/>
    <property type="project" value="TreeGrafter"/>
</dbReference>
<dbReference type="GO" id="GO:0010181">
    <property type="term" value="F:FMN binding"/>
    <property type="evidence" value="ECO:0007669"/>
    <property type="project" value="TreeGrafter"/>
</dbReference>
<feature type="domain" description="NADPH-dependent FMN reductase-like" evidence="2">
    <location>
        <begin position="2"/>
        <end position="151"/>
    </location>
</feature>
<dbReference type="AlphaFoldDB" id="A0A127PQ18"/>
<sequence>MTKIIGVAGSLRSGSLNAALLRAAAGLMPPGSELEIGTIKGIPLYDGDLEAAEGIPAAVALLKEQIAVADGLLLVTPEYNNSMPGVFKNALDWLSRPPADSARIFGGRRVAVIGASPGGFGTILSQNAWLPVLRTLGMQPWFGGRLMVSRAGQVFNQDGELVDEQVREQLKQFNRNFVEFLKN</sequence>
<feature type="chain" id="PRO_5007277199" evidence="1">
    <location>
        <begin position="19"/>
        <end position="183"/>
    </location>
</feature>
<gene>
    <name evidence="3" type="ORF">CAter282_2036</name>
</gene>
<dbReference type="SUPFAM" id="SSF52218">
    <property type="entry name" value="Flavoproteins"/>
    <property type="match status" value="1"/>
</dbReference>
<name>A0A127PQ18_9BURK</name>
<keyword evidence="1" id="KW-0732">Signal</keyword>
<dbReference type="Pfam" id="PF03358">
    <property type="entry name" value="FMN_red"/>
    <property type="match status" value="1"/>
</dbReference>
<reference evidence="3 4" key="1">
    <citation type="submission" date="2015-11" db="EMBL/GenBank/DDBJ databases">
        <title>Exploring the genomic traits of fungus-feeding bacterial genus Collimonas.</title>
        <authorList>
            <person name="Song C."/>
            <person name="Schmidt R."/>
            <person name="de Jager V."/>
            <person name="Krzyzanowska D."/>
            <person name="Jongedijk E."/>
            <person name="Cankar K."/>
            <person name="Beekwilder J."/>
            <person name="van Veen A."/>
            <person name="de Boer W."/>
            <person name="van Veen J.A."/>
            <person name="Garbeva P."/>
        </authorList>
    </citation>
    <scope>NUCLEOTIDE SEQUENCE [LARGE SCALE GENOMIC DNA]</scope>
    <source>
        <strain evidence="3 4">Ter282</strain>
    </source>
</reference>
<feature type="signal peptide" evidence="1">
    <location>
        <begin position="1"/>
        <end position="18"/>
    </location>
</feature>
<dbReference type="InterPro" id="IPR050712">
    <property type="entry name" value="NAD(P)H-dep_reductase"/>
</dbReference>
<proteinExistence type="predicted"/>
<dbReference type="InterPro" id="IPR029039">
    <property type="entry name" value="Flavoprotein-like_sf"/>
</dbReference>
<dbReference type="OrthoDB" id="9812295at2"/>
<dbReference type="EMBL" id="CP013235">
    <property type="protein sequence ID" value="AMP09797.1"/>
    <property type="molecule type" value="Genomic_DNA"/>
</dbReference>